<accession>A0A6B2L1A0</accession>
<sequence>MLVPAINREEIVLEEEIGRGSCGVVYRGTCRHVQVAVKELNAIEGDEEHSRFWLEVSIMLQIRHPNVVNIMGACTNPKNCLIVTEYLPNKDLQYMLDKCHKNKETIDPLYALKFAHDIASGMHWLHCSQPKIIHRDLKPANVLIDQYNNAKIADFGLSIVNQEKEKLEKKLTGSPLWMAPEALEMKPVDEKIDIYGFSIILYQLLTTSPIPYDLTPFKKNFPKFLAAITTQNLRPQIPSSIPSSLSDLLTEGWHQDPAKRPTFHHILSQLGEIRCSMALRSDVNATSLWLKNFGDTDKVKVDQFCKVIYDFLDEDVPDPETKDEVQYQKYKCLLTICRDETAHIDQNRQGEKVPCTTLTRFGLLLVWFGPLQKQNATIPGFLERIYHTMKEHWFHGDISRESAVGLLTTAAETNLNGWLVRTSDQPSHPFTLSRIINKDKNPEFNHMRIAYNAAINKYQLEIKTTSNKKDKKVEKSSSSAGNVKLEGYYLSEIINQSSTLLYLKKKHIVSRKQYSDIFVNRKIAIANTFGYSDGTTSK</sequence>
<dbReference type="PANTHER" id="PTHR44329:SF298">
    <property type="entry name" value="MIXED LINEAGE KINASE DOMAIN-LIKE PROTEIN"/>
    <property type="match status" value="1"/>
</dbReference>
<evidence type="ECO:0000256" key="7">
    <source>
        <dbReference type="PROSITE-ProRule" id="PRU00191"/>
    </source>
</evidence>
<keyword evidence="3" id="KW-0418">Kinase</keyword>
<keyword evidence="4" id="KW-0067">ATP-binding</keyword>
<dbReference type="PROSITE" id="PS50001">
    <property type="entry name" value="SH2"/>
    <property type="match status" value="1"/>
</dbReference>
<evidence type="ECO:0000256" key="3">
    <source>
        <dbReference type="ARBA" id="ARBA00022777"/>
    </source>
</evidence>
<dbReference type="InterPro" id="IPR036860">
    <property type="entry name" value="SH2_dom_sf"/>
</dbReference>
<keyword evidence="2" id="KW-0547">Nucleotide-binding</keyword>
<dbReference type="PROSITE" id="PS50011">
    <property type="entry name" value="PROTEIN_KINASE_DOM"/>
    <property type="match status" value="1"/>
</dbReference>
<comment type="function">
    <text evidence="6">Required for proper chemotaxis and phagocytosis; proper spatiotemporal control of F-actin levels in chemotaxing cells. Negative regulator of the PI3K (phosphatidylinositol 3 kinase) pathway. Predominantly phosphorylates serines and threonines and tyrosines at a lower level.</text>
</comment>
<dbReference type="InterPro" id="IPR051681">
    <property type="entry name" value="Ser/Thr_Kinases-Pseudokinases"/>
</dbReference>
<dbReference type="AlphaFoldDB" id="A0A6B2L1A0"/>
<dbReference type="InterPro" id="IPR011009">
    <property type="entry name" value="Kinase-like_dom_sf"/>
</dbReference>
<dbReference type="InterPro" id="IPR008271">
    <property type="entry name" value="Ser/Thr_kinase_AS"/>
</dbReference>
<dbReference type="SUPFAM" id="SSF55550">
    <property type="entry name" value="SH2 domain"/>
    <property type="match status" value="1"/>
</dbReference>
<dbReference type="Pfam" id="PF00017">
    <property type="entry name" value="SH2"/>
    <property type="match status" value="1"/>
</dbReference>
<dbReference type="GO" id="GO:0004713">
    <property type="term" value="F:protein tyrosine kinase activity"/>
    <property type="evidence" value="ECO:0007669"/>
    <property type="project" value="UniProtKB-KW"/>
</dbReference>
<dbReference type="InterPro" id="IPR001245">
    <property type="entry name" value="Ser-Thr/Tyr_kinase_cat_dom"/>
</dbReference>
<dbReference type="PROSITE" id="PS00108">
    <property type="entry name" value="PROTEIN_KINASE_ST"/>
    <property type="match status" value="1"/>
</dbReference>
<dbReference type="Gene3D" id="3.30.200.20">
    <property type="entry name" value="Phosphorylase Kinase, domain 1"/>
    <property type="match status" value="1"/>
</dbReference>
<dbReference type="GO" id="GO:0005524">
    <property type="term" value="F:ATP binding"/>
    <property type="evidence" value="ECO:0007669"/>
    <property type="project" value="UniProtKB-KW"/>
</dbReference>
<evidence type="ECO:0008006" key="11">
    <source>
        <dbReference type="Google" id="ProtNLM"/>
    </source>
</evidence>
<dbReference type="PANTHER" id="PTHR44329">
    <property type="entry name" value="SERINE/THREONINE-PROTEIN KINASE TNNI3K-RELATED"/>
    <property type="match status" value="1"/>
</dbReference>
<evidence type="ECO:0000259" key="9">
    <source>
        <dbReference type="PROSITE" id="PS50011"/>
    </source>
</evidence>
<keyword evidence="7" id="KW-0727">SH2 domain</keyword>
<name>A0A6B2L1A0_9EUKA</name>
<evidence type="ECO:0000259" key="8">
    <source>
        <dbReference type="PROSITE" id="PS50001"/>
    </source>
</evidence>
<dbReference type="InterPro" id="IPR000980">
    <property type="entry name" value="SH2"/>
</dbReference>
<evidence type="ECO:0000256" key="1">
    <source>
        <dbReference type="ARBA" id="ARBA00022679"/>
    </source>
</evidence>
<reference evidence="10" key="1">
    <citation type="journal article" date="2020" name="J. Eukaryot. Microbiol.">
        <title>De novo Sequencing, Assembly and Annotation of the Transcriptome for the Free-Living Testate Amoeba Arcella intermedia.</title>
        <authorList>
            <person name="Ribeiro G.M."/>
            <person name="Porfirio-Sousa A.L."/>
            <person name="Maurer-Alcala X.X."/>
            <person name="Katz L.A."/>
            <person name="Lahr D.J.G."/>
        </authorList>
    </citation>
    <scope>NUCLEOTIDE SEQUENCE</scope>
</reference>
<feature type="domain" description="SH2" evidence="8">
    <location>
        <begin position="393"/>
        <end position="503"/>
    </location>
</feature>
<protein>
    <recommendedName>
        <fullName evidence="11">Protein kinase domain-containing protein</fullName>
    </recommendedName>
</protein>
<dbReference type="PRINTS" id="PR00109">
    <property type="entry name" value="TYRKINASE"/>
</dbReference>
<organism evidence="10">
    <name type="scientific">Arcella intermedia</name>
    <dbReference type="NCBI Taxonomy" id="1963864"/>
    <lineage>
        <taxon>Eukaryota</taxon>
        <taxon>Amoebozoa</taxon>
        <taxon>Tubulinea</taxon>
        <taxon>Elardia</taxon>
        <taxon>Arcellinida</taxon>
        <taxon>Sphaerothecina</taxon>
        <taxon>Arcellidae</taxon>
        <taxon>Arcella</taxon>
    </lineage>
</organism>
<dbReference type="GO" id="GO:0004674">
    <property type="term" value="F:protein serine/threonine kinase activity"/>
    <property type="evidence" value="ECO:0007669"/>
    <property type="project" value="TreeGrafter"/>
</dbReference>
<dbReference type="EMBL" id="GIBP01001686">
    <property type="protein sequence ID" value="NDV30655.1"/>
    <property type="molecule type" value="Transcribed_RNA"/>
</dbReference>
<dbReference type="SMART" id="SM00220">
    <property type="entry name" value="S_TKc"/>
    <property type="match status" value="1"/>
</dbReference>
<keyword evidence="5" id="KW-0829">Tyrosine-protein kinase</keyword>
<feature type="domain" description="Protein kinase" evidence="9">
    <location>
        <begin position="11"/>
        <end position="279"/>
    </location>
</feature>
<dbReference type="Gene3D" id="1.10.510.10">
    <property type="entry name" value="Transferase(Phosphotransferase) domain 1"/>
    <property type="match status" value="1"/>
</dbReference>
<dbReference type="InterPro" id="IPR000719">
    <property type="entry name" value="Prot_kinase_dom"/>
</dbReference>
<dbReference type="CDD" id="cd13999">
    <property type="entry name" value="STKc_MAP3K-like"/>
    <property type="match status" value="1"/>
</dbReference>
<dbReference type="CDD" id="cd00173">
    <property type="entry name" value="SH2"/>
    <property type="match status" value="1"/>
</dbReference>
<evidence type="ECO:0000256" key="2">
    <source>
        <dbReference type="ARBA" id="ARBA00022741"/>
    </source>
</evidence>
<dbReference type="SUPFAM" id="SSF56112">
    <property type="entry name" value="Protein kinase-like (PK-like)"/>
    <property type="match status" value="1"/>
</dbReference>
<evidence type="ECO:0000313" key="10">
    <source>
        <dbReference type="EMBL" id="NDV30655.1"/>
    </source>
</evidence>
<evidence type="ECO:0000256" key="6">
    <source>
        <dbReference type="ARBA" id="ARBA00025089"/>
    </source>
</evidence>
<evidence type="ECO:0000256" key="4">
    <source>
        <dbReference type="ARBA" id="ARBA00022840"/>
    </source>
</evidence>
<evidence type="ECO:0000256" key="5">
    <source>
        <dbReference type="ARBA" id="ARBA00023137"/>
    </source>
</evidence>
<dbReference type="Pfam" id="PF07714">
    <property type="entry name" value="PK_Tyr_Ser-Thr"/>
    <property type="match status" value="1"/>
</dbReference>
<keyword evidence="1" id="KW-0808">Transferase</keyword>
<dbReference type="Gene3D" id="3.30.505.10">
    <property type="entry name" value="SH2 domain"/>
    <property type="match status" value="1"/>
</dbReference>
<proteinExistence type="predicted"/>